<organism evidence="2 3">
    <name type="scientific">Acacia crassicarpa</name>
    <name type="common">northern wattle</name>
    <dbReference type="NCBI Taxonomy" id="499986"/>
    <lineage>
        <taxon>Eukaryota</taxon>
        <taxon>Viridiplantae</taxon>
        <taxon>Streptophyta</taxon>
        <taxon>Embryophyta</taxon>
        <taxon>Tracheophyta</taxon>
        <taxon>Spermatophyta</taxon>
        <taxon>Magnoliopsida</taxon>
        <taxon>eudicotyledons</taxon>
        <taxon>Gunneridae</taxon>
        <taxon>Pentapetalae</taxon>
        <taxon>rosids</taxon>
        <taxon>fabids</taxon>
        <taxon>Fabales</taxon>
        <taxon>Fabaceae</taxon>
        <taxon>Caesalpinioideae</taxon>
        <taxon>mimosoid clade</taxon>
        <taxon>Acacieae</taxon>
        <taxon>Acacia</taxon>
    </lineage>
</organism>
<dbReference type="PANTHER" id="PTHR33623">
    <property type="entry name" value="OS04G0572500 PROTEIN"/>
    <property type="match status" value="1"/>
</dbReference>
<proteinExistence type="predicted"/>
<evidence type="ECO:0000256" key="1">
    <source>
        <dbReference type="SAM" id="MobiDB-lite"/>
    </source>
</evidence>
<keyword evidence="3" id="KW-1185">Reference proteome</keyword>
<gene>
    <name evidence="2" type="ORF">QN277_021278</name>
</gene>
<accession>A0AAE1MTB5</accession>
<evidence type="ECO:0000313" key="2">
    <source>
        <dbReference type="EMBL" id="KAK4272771.1"/>
    </source>
</evidence>
<feature type="region of interest" description="Disordered" evidence="1">
    <location>
        <begin position="30"/>
        <end position="49"/>
    </location>
</feature>
<feature type="compositionally biased region" description="Acidic residues" evidence="1">
    <location>
        <begin position="324"/>
        <end position="343"/>
    </location>
</feature>
<evidence type="ECO:0008006" key="4">
    <source>
        <dbReference type="Google" id="ProtNLM"/>
    </source>
</evidence>
<feature type="region of interest" description="Disordered" evidence="1">
    <location>
        <begin position="268"/>
        <end position="343"/>
    </location>
</feature>
<dbReference type="Proteomes" id="UP001293593">
    <property type="component" value="Unassembled WGS sequence"/>
</dbReference>
<evidence type="ECO:0000313" key="3">
    <source>
        <dbReference type="Proteomes" id="UP001293593"/>
    </source>
</evidence>
<feature type="region of interest" description="Disordered" evidence="1">
    <location>
        <begin position="384"/>
        <end position="403"/>
    </location>
</feature>
<comment type="caution">
    <text evidence="2">The sequence shown here is derived from an EMBL/GenBank/DDBJ whole genome shotgun (WGS) entry which is preliminary data.</text>
</comment>
<dbReference type="EMBL" id="JAWXYG010000005">
    <property type="protein sequence ID" value="KAK4272771.1"/>
    <property type="molecule type" value="Genomic_DNA"/>
</dbReference>
<reference evidence="2" key="1">
    <citation type="submission" date="2023-10" db="EMBL/GenBank/DDBJ databases">
        <title>Chromosome-level genome of the transformable northern wattle, Acacia crassicarpa.</title>
        <authorList>
            <person name="Massaro I."/>
            <person name="Sinha N.R."/>
            <person name="Poethig S."/>
            <person name="Leichty A.R."/>
        </authorList>
    </citation>
    <scope>NUCLEOTIDE SEQUENCE</scope>
    <source>
        <strain evidence="2">Acra3RX</strain>
        <tissue evidence="2">Leaf</tissue>
    </source>
</reference>
<protein>
    <recommendedName>
        <fullName evidence="4">DUF4378 domain-containing protein</fullName>
    </recommendedName>
</protein>
<dbReference type="AlphaFoldDB" id="A0AAE1MTB5"/>
<dbReference type="PANTHER" id="PTHR33623:SF5">
    <property type="entry name" value="HISTONE-LYSINE N-METHYLTRANSFERASE SETD1B-LIKE PROTEIN"/>
    <property type="match status" value="1"/>
</dbReference>
<name>A0AAE1MTB5_9FABA</name>
<sequence length="510" mass="57773">MMAQKHLHELLKEDQEPFLLKEYISDRCSQLKRPSPKSSMQVKKRRPTHQNSNFPVNFCKHACFFSFPDTPDLRKSPLFPLPSPAKSPSASTNPIFLHIPARTAALLLEAALRIQKQTSSSPKTKPQHKSNAFGLFGSFFKRLKQRNRNRKWEIGGEGAEAPVKETLTWDSSNGFSEKTDPREDNNIPELSGCEVAFICSCNGRPSSAVWSESNEDKSLGMETSISSQWDGFEDFDFLSKQNNITECACCDNGAPCQSPFRFVLLRNPSSASRTPESTSPASSPSHRTTQGKENNGAERVDQCQSGEEAEDKEQCSPVSVLDPPFEDDDEGHENNEQEDDGFDLENSYAIVQRAKEQLLEKLGRFEKLAELDPVELEKRLFDEEEDCEWENGKEETSDEENGWNESVLEVVRESRLGERGGLERLICDVLREEGEGNGEERERVMIRASERLELWRGLEANTIDMMVEQDLTRDEGGWKINGEHMRKLAGELEHLIFAFLVEEVSRELAC</sequence>
<feature type="compositionally biased region" description="Low complexity" evidence="1">
    <location>
        <begin position="268"/>
        <end position="288"/>
    </location>
</feature>